<dbReference type="STRING" id="869754.A0A1A0HJA4"/>
<organism evidence="9 10">
    <name type="scientific">Metschnikowia bicuspidata var. bicuspidata NRRL YB-4993</name>
    <dbReference type="NCBI Taxonomy" id="869754"/>
    <lineage>
        <taxon>Eukaryota</taxon>
        <taxon>Fungi</taxon>
        <taxon>Dikarya</taxon>
        <taxon>Ascomycota</taxon>
        <taxon>Saccharomycotina</taxon>
        <taxon>Pichiomycetes</taxon>
        <taxon>Metschnikowiaceae</taxon>
        <taxon>Metschnikowia</taxon>
    </lineage>
</organism>
<keyword evidence="2 7" id="KW-0645">Protease</keyword>
<name>A0A1A0HJA4_9ASCO</name>
<keyword evidence="10" id="KW-1185">Reference proteome</keyword>
<reference evidence="9 10" key="1">
    <citation type="submission" date="2016-05" db="EMBL/GenBank/DDBJ databases">
        <title>Comparative genomics of biotechnologically important yeasts.</title>
        <authorList>
            <consortium name="DOE Joint Genome Institute"/>
            <person name="Riley R."/>
            <person name="Haridas S."/>
            <person name="Wolfe K.H."/>
            <person name="Lopes M.R."/>
            <person name="Hittinger C.T."/>
            <person name="Goker M."/>
            <person name="Salamov A."/>
            <person name="Wisecaver J."/>
            <person name="Long T.M."/>
            <person name="Aerts A.L."/>
            <person name="Barry K."/>
            <person name="Choi C."/>
            <person name="Clum A."/>
            <person name="Coughlan A.Y."/>
            <person name="Deshpande S."/>
            <person name="Douglass A.P."/>
            <person name="Hanson S.J."/>
            <person name="Klenk H.-P."/>
            <person name="LaButti K."/>
            <person name="Lapidus A."/>
            <person name="Lindquist E."/>
            <person name="Lipzen A."/>
            <person name="Meier-kolthoff J.P."/>
            <person name="Ohm R.A."/>
            <person name="Otillar R.P."/>
            <person name="Pangilinan J."/>
            <person name="Peng Y."/>
            <person name="Rokas A."/>
            <person name="Rosa C.A."/>
            <person name="Scheuner C."/>
            <person name="Sibirny A.A."/>
            <person name="Slot J.C."/>
            <person name="Stielow J.B."/>
            <person name="Sun H."/>
            <person name="Kurtzman C.P."/>
            <person name="Blackwell M."/>
            <person name="Grigoriev I.V."/>
            <person name="Jeffries T.W."/>
        </authorList>
    </citation>
    <scope>NUCLEOTIDE SEQUENCE [LARGE SCALE GENOMIC DNA]</scope>
    <source>
        <strain evidence="9 10">NRRL YB-4993</strain>
    </source>
</reference>
<dbReference type="Proteomes" id="UP000092555">
    <property type="component" value="Unassembled WGS sequence"/>
</dbReference>
<evidence type="ECO:0000256" key="5">
    <source>
        <dbReference type="ARBA" id="ARBA00022833"/>
    </source>
</evidence>
<dbReference type="PANTHER" id="PTHR11804:SF84">
    <property type="entry name" value="SACCHAROLYSIN"/>
    <property type="match status" value="1"/>
</dbReference>
<proteinExistence type="inferred from homology"/>
<gene>
    <name evidence="9" type="ORF">METBIDRAFT_81341</name>
</gene>
<keyword evidence="5 7" id="KW-0862">Zinc</keyword>
<dbReference type="InterPro" id="IPR001567">
    <property type="entry name" value="Pept_M3A_M3B_dom"/>
</dbReference>
<keyword evidence="3 7" id="KW-0479">Metal-binding</keyword>
<evidence type="ECO:0000256" key="4">
    <source>
        <dbReference type="ARBA" id="ARBA00022801"/>
    </source>
</evidence>
<keyword evidence="4 7" id="KW-0378">Hydrolase</keyword>
<dbReference type="EMBL" id="LXTC01000001">
    <property type="protein sequence ID" value="OBA23967.1"/>
    <property type="molecule type" value="Genomic_DNA"/>
</dbReference>
<dbReference type="OrthoDB" id="534666at2759"/>
<dbReference type="InterPro" id="IPR024077">
    <property type="entry name" value="Neurolysin/TOP_dom2"/>
</dbReference>
<feature type="domain" description="Peptidase M3A/M3B catalytic" evidence="8">
    <location>
        <begin position="2"/>
        <end position="119"/>
    </location>
</feature>
<evidence type="ECO:0000313" key="10">
    <source>
        <dbReference type="Proteomes" id="UP000092555"/>
    </source>
</evidence>
<dbReference type="GO" id="GO:0005758">
    <property type="term" value="C:mitochondrial intermembrane space"/>
    <property type="evidence" value="ECO:0007669"/>
    <property type="project" value="TreeGrafter"/>
</dbReference>
<dbReference type="GeneID" id="30032186"/>
<evidence type="ECO:0000256" key="2">
    <source>
        <dbReference type="ARBA" id="ARBA00022670"/>
    </source>
</evidence>
<dbReference type="RefSeq" id="XP_018714448.1">
    <property type="nucleotide sequence ID" value="XM_018859210.1"/>
</dbReference>
<dbReference type="GO" id="GO:0006508">
    <property type="term" value="P:proteolysis"/>
    <property type="evidence" value="ECO:0007669"/>
    <property type="project" value="UniProtKB-KW"/>
</dbReference>
<comment type="caution">
    <text evidence="9">The sequence shown here is derived from an EMBL/GenBank/DDBJ whole genome shotgun (WGS) entry which is preliminary data.</text>
</comment>
<dbReference type="SUPFAM" id="SSF55486">
    <property type="entry name" value="Metalloproteases ('zincins'), catalytic domain"/>
    <property type="match status" value="1"/>
</dbReference>
<evidence type="ECO:0000313" key="9">
    <source>
        <dbReference type="EMBL" id="OBA23967.1"/>
    </source>
</evidence>
<evidence type="ECO:0000256" key="3">
    <source>
        <dbReference type="ARBA" id="ARBA00022723"/>
    </source>
</evidence>
<comment type="similarity">
    <text evidence="1 7">Belongs to the peptidase M3 family.</text>
</comment>
<dbReference type="InterPro" id="IPR045090">
    <property type="entry name" value="Pept_M3A_M3B"/>
</dbReference>
<dbReference type="GO" id="GO:0004222">
    <property type="term" value="F:metalloendopeptidase activity"/>
    <property type="evidence" value="ECO:0007669"/>
    <property type="project" value="InterPro"/>
</dbReference>
<evidence type="ECO:0000256" key="1">
    <source>
        <dbReference type="ARBA" id="ARBA00006040"/>
    </source>
</evidence>
<keyword evidence="6 7" id="KW-0482">Metalloprotease</keyword>
<dbReference type="AlphaFoldDB" id="A0A1A0HJA4"/>
<accession>A0A1A0HJA4</accession>
<dbReference type="Gene3D" id="1.10.1370.10">
    <property type="entry name" value="Neurolysin, domain 3"/>
    <property type="match status" value="1"/>
</dbReference>
<evidence type="ECO:0000259" key="8">
    <source>
        <dbReference type="Pfam" id="PF01432"/>
    </source>
</evidence>
<evidence type="ECO:0000256" key="7">
    <source>
        <dbReference type="RuleBase" id="RU003435"/>
    </source>
</evidence>
<comment type="cofactor">
    <cofactor evidence="7">
        <name>Zn(2+)</name>
        <dbReference type="ChEBI" id="CHEBI:29105"/>
    </cofactor>
    <text evidence="7">Binds 1 zinc ion.</text>
</comment>
<dbReference type="GO" id="GO:0046872">
    <property type="term" value="F:metal ion binding"/>
    <property type="evidence" value="ECO:0007669"/>
    <property type="project" value="UniProtKB-UniRule"/>
</dbReference>
<dbReference type="Pfam" id="PF01432">
    <property type="entry name" value="Peptidase_M3"/>
    <property type="match status" value="1"/>
</dbReference>
<dbReference type="PANTHER" id="PTHR11804">
    <property type="entry name" value="PROTEASE M3 THIMET OLIGOPEPTIDASE-RELATED"/>
    <property type="match status" value="1"/>
</dbReference>
<dbReference type="GO" id="GO:0006518">
    <property type="term" value="P:peptide metabolic process"/>
    <property type="evidence" value="ECO:0007669"/>
    <property type="project" value="TreeGrafter"/>
</dbReference>
<sequence>MSLHTIETDAKLESLDIKSLWNSLREEVTLITNGGHDNIGYATFGHIAGGYESGYYGYLYSQVFATDIYYTHFKADPMNVASGLKYRDVILKNGGAKDILEILEELLGRKPNSNAFFAEILG</sequence>
<protein>
    <submittedName>
        <fullName evidence="9">Peptidase M3A and M3B, thimet/oligopeptidase F</fullName>
    </submittedName>
</protein>
<evidence type="ECO:0000256" key="6">
    <source>
        <dbReference type="ARBA" id="ARBA00023049"/>
    </source>
</evidence>